<dbReference type="InterPro" id="IPR058031">
    <property type="entry name" value="AAA_lid_NorR"/>
</dbReference>
<dbReference type="SMART" id="SM00382">
    <property type="entry name" value="AAA"/>
    <property type="match status" value="1"/>
</dbReference>
<dbReference type="InterPro" id="IPR008984">
    <property type="entry name" value="SMAD_FHA_dom_sf"/>
</dbReference>
<evidence type="ECO:0000256" key="1">
    <source>
        <dbReference type="ARBA" id="ARBA00022741"/>
    </source>
</evidence>
<keyword evidence="10" id="KW-1185">Reference proteome</keyword>
<evidence type="ECO:0000256" key="6">
    <source>
        <dbReference type="SAM" id="MobiDB-lite"/>
    </source>
</evidence>
<dbReference type="PROSITE" id="PS00676">
    <property type="entry name" value="SIGMA54_INTERACT_2"/>
    <property type="match status" value="1"/>
</dbReference>
<dbReference type="GO" id="GO:0005524">
    <property type="term" value="F:ATP binding"/>
    <property type="evidence" value="ECO:0007669"/>
    <property type="project" value="UniProtKB-KW"/>
</dbReference>
<dbReference type="Proteomes" id="UP000064967">
    <property type="component" value="Chromosome"/>
</dbReference>
<evidence type="ECO:0000256" key="3">
    <source>
        <dbReference type="ARBA" id="ARBA00023015"/>
    </source>
</evidence>
<dbReference type="PROSITE" id="PS50006">
    <property type="entry name" value="FHA_DOMAIN"/>
    <property type="match status" value="1"/>
</dbReference>
<dbReference type="GO" id="GO:0006355">
    <property type="term" value="P:regulation of DNA-templated transcription"/>
    <property type="evidence" value="ECO:0007669"/>
    <property type="project" value="InterPro"/>
</dbReference>
<dbReference type="Gene3D" id="1.10.8.60">
    <property type="match status" value="1"/>
</dbReference>
<dbReference type="AlphaFoldDB" id="A0A0K1QEH9"/>
<dbReference type="InterPro" id="IPR025944">
    <property type="entry name" value="Sigma_54_int_dom_CS"/>
</dbReference>
<dbReference type="PANTHER" id="PTHR32071:SF117">
    <property type="entry name" value="PTS-DEPENDENT DIHYDROXYACETONE KINASE OPERON REGULATORY PROTEIN-RELATED"/>
    <property type="match status" value="1"/>
</dbReference>
<dbReference type="Gene3D" id="3.40.50.300">
    <property type="entry name" value="P-loop containing nucleotide triphosphate hydrolases"/>
    <property type="match status" value="1"/>
</dbReference>
<dbReference type="SMART" id="SM00240">
    <property type="entry name" value="FHA"/>
    <property type="match status" value="1"/>
</dbReference>
<dbReference type="SUPFAM" id="SSF49879">
    <property type="entry name" value="SMAD/FHA domain"/>
    <property type="match status" value="1"/>
</dbReference>
<dbReference type="InterPro" id="IPR025943">
    <property type="entry name" value="Sigma_54_int_dom_ATP-bd_2"/>
</dbReference>
<feature type="compositionally biased region" description="Gly residues" evidence="6">
    <location>
        <begin position="1"/>
        <end position="11"/>
    </location>
</feature>
<evidence type="ECO:0000259" key="8">
    <source>
        <dbReference type="PROSITE" id="PS50045"/>
    </source>
</evidence>
<dbReference type="InterPro" id="IPR025662">
    <property type="entry name" value="Sigma_54_int_dom_ATP-bd_1"/>
</dbReference>
<dbReference type="FunFam" id="3.40.50.300:FF:000006">
    <property type="entry name" value="DNA-binding transcriptional regulator NtrC"/>
    <property type="match status" value="1"/>
</dbReference>
<evidence type="ECO:0000259" key="7">
    <source>
        <dbReference type="PROSITE" id="PS50006"/>
    </source>
</evidence>
<proteinExistence type="predicted"/>
<dbReference type="PROSITE" id="PS00688">
    <property type="entry name" value="SIGMA54_INTERACT_3"/>
    <property type="match status" value="1"/>
</dbReference>
<protein>
    <submittedName>
        <fullName evidence="9">Response regulator of zinc sigma-54-dependent two-component system</fullName>
    </submittedName>
</protein>
<dbReference type="SUPFAM" id="SSF52540">
    <property type="entry name" value="P-loop containing nucleoside triphosphate hydrolases"/>
    <property type="match status" value="1"/>
</dbReference>
<dbReference type="GO" id="GO:0003677">
    <property type="term" value="F:DNA binding"/>
    <property type="evidence" value="ECO:0007669"/>
    <property type="project" value="UniProtKB-KW"/>
</dbReference>
<keyword evidence="1" id="KW-0547">Nucleotide-binding</keyword>
<keyword evidence="5" id="KW-0804">Transcription</keyword>
<name>A0A0K1QEH9_9BACT</name>
<dbReference type="Gene3D" id="2.60.200.20">
    <property type="match status" value="1"/>
</dbReference>
<feature type="domain" description="FHA" evidence="7">
    <location>
        <begin position="68"/>
        <end position="117"/>
    </location>
</feature>
<dbReference type="CDD" id="cd00060">
    <property type="entry name" value="FHA"/>
    <property type="match status" value="1"/>
</dbReference>
<dbReference type="PANTHER" id="PTHR32071">
    <property type="entry name" value="TRANSCRIPTIONAL REGULATORY PROTEIN"/>
    <property type="match status" value="1"/>
</dbReference>
<dbReference type="KEGG" id="llu:AKJ09_10834"/>
<dbReference type="STRING" id="1391654.AKJ09_10834"/>
<gene>
    <name evidence="9" type="ORF">AKJ09_10834</name>
</gene>
<keyword evidence="2" id="KW-0067">ATP-binding</keyword>
<dbReference type="InterPro" id="IPR002078">
    <property type="entry name" value="Sigma_54_int"/>
</dbReference>
<evidence type="ECO:0000256" key="4">
    <source>
        <dbReference type="ARBA" id="ARBA00023125"/>
    </source>
</evidence>
<keyword evidence="4" id="KW-0238">DNA-binding</keyword>
<dbReference type="PROSITE" id="PS00675">
    <property type="entry name" value="SIGMA54_INTERACT_1"/>
    <property type="match status" value="1"/>
</dbReference>
<dbReference type="Pfam" id="PF00498">
    <property type="entry name" value="FHA"/>
    <property type="match status" value="1"/>
</dbReference>
<evidence type="ECO:0000256" key="2">
    <source>
        <dbReference type="ARBA" id="ARBA00022840"/>
    </source>
</evidence>
<dbReference type="InterPro" id="IPR027417">
    <property type="entry name" value="P-loop_NTPase"/>
</dbReference>
<dbReference type="Pfam" id="PF25601">
    <property type="entry name" value="AAA_lid_14"/>
    <property type="match status" value="1"/>
</dbReference>
<dbReference type="Pfam" id="PF00158">
    <property type="entry name" value="Sigma54_activat"/>
    <property type="match status" value="1"/>
</dbReference>
<reference evidence="9 10" key="1">
    <citation type="submission" date="2015-08" db="EMBL/GenBank/DDBJ databases">
        <authorList>
            <person name="Babu N.S."/>
            <person name="Beckwith C.J."/>
            <person name="Beseler K.G."/>
            <person name="Brison A."/>
            <person name="Carone J.V."/>
            <person name="Caskin T.P."/>
            <person name="Diamond M."/>
            <person name="Durham M.E."/>
            <person name="Foxe J.M."/>
            <person name="Go M."/>
            <person name="Henderson B.A."/>
            <person name="Jones I.B."/>
            <person name="McGettigan J.A."/>
            <person name="Micheletti S.J."/>
            <person name="Nasrallah M.E."/>
            <person name="Ortiz D."/>
            <person name="Piller C.R."/>
            <person name="Privatt S.R."/>
            <person name="Schneider S.L."/>
            <person name="Sharp S."/>
            <person name="Smith T.C."/>
            <person name="Stanton J.D."/>
            <person name="Ullery H.E."/>
            <person name="Wilson R.J."/>
            <person name="Serrano M.G."/>
            <person name="Buck G."/>
            <person name="Lee V."/>
            <person name="Wang Y."/>
            <person name="Carvalho R."/>
            <person name="Voegtly L."/>
            <person name="Shi R."/>
            <person name="Duckworth R."/>
            <person name="Johnson A."/>
            <person name="Loviza R."/>
            <person name="Walstead R."/>
            <person name="Shah Z."/>
            <person name="Kiflezghi M."/>
            <person name="Wade K."/>
            <person name="Ball S.L."/>
            <person name="Bradley K.W."/>
            <person name="Asai D.J."/>
            <person name="Bowman C.A."/>
            <person name="Russell D.A."/>
            <person name="Pope W.H."/>
            <person name="Jacobs-Sera D."/>
            <person name="Hendrix R.W."/>
            <person name="Hatfull G.F."/>
        </authorList>
    </citation>
    <scope>NUCLEOTIDE SEQUENCE [LARGE SCALE GENOMIC DNA]</scope>
    <source>
        <strain evidence="9 10">DSM 27648</strain>
    </source>
</reference>
<dbReference type="CDD" id="cd00009">
    <property type="entry name" value="AAA"/>
    <property type="match status" value="1"/>
</dbReference>
<dbReference type="InterPro" id="IPR003593">
    <property type="entry name" value="AAA+_ATPase"/>
</dbReference>
<accession>A0A0K1QEH9</accession>
<feature type="region of interest" description="Disordered" evidence="6">
    <location>
        <begin position="1"/>
        <end position="27"/>
    </location>
</feature>
<feature type="domain" description="Sigma-54 factor interaction" evidence="8">
    <location>
        <begin position="157"/>
        <end position="383"/>
    </location>
</feature>
<keyword evidence="3" id="KW-0805">Transcription regulation</keyword>
<evidence type="ECO:0000313" key="9">
    <source>
        <dbReference type="EMBL" id="AKV04171.1"/>
    </source>
</evidence>
<sequence length="473" mass="51488">MGDGRVVGGAGLRPDGEGLPNEGSDRWLEEPTFISGSTKAPALAFRLTVKEGPNVGEVVVVDEGSCPVFAGTSETCALRLTDREVSRRHVRFEMRSGQLRINDISSTNGTMVNGLRVVEAMLAGGEVIRVGGTTIGVSQVIAPIETSAPAQTSFGSFCGGSLPIRRLYPLCAKLAASDVPVVIEGETGTGKEALAEAIHRAGHRANKPFVVFDCTAVPPSLLESALFGHELGAFTGADSTRRGIFEEADGGTLLIDEIGELDLGLQSRLLRAIQKSEVRRIGGTRWLNVDVRVIVATRRDLDVEVAAGRFRDDLFFRLAVGRLSLPPLRDRRDDVELLARYLWDVHSKAKPQPFPEEVLARLISYDWPGNVRELSNTMARLAAFGDLASGEGGELFMSRVEPVAATKEDYLDAIIAEKGMFSATRDRVVAEFERRYIAYLDGNHPNEQARVKASGVTDRYLRLLRNRARTMRG</sequence>
<dbReference type="PROSITE" id="PS50045">
    <property type="entry name" value="SIGMA54_INTERACT_4"/>
    <property type="match status" value="1"/>
</dbReference>
<evidence type="ECO:0000313" key="10">
    <source>
        <dbReference type="Proteomes" id="UP000064967"/>
    </source>
</evidence>
<dbReference type="EMBL" id="CP012333">
    <property type="protein sequence ID" value="AKV04171.1"/>
    <property type="molecule type" value="Genomic_DNA"/>
</dbReference>
<evidence type="ECO:0000256" key="5">
    <source>
        <dbReference type="ARBA" id="ARBA00023163"/>
    </source>
</evidence>
<dbReference type="InterPro" id="IPR000253">
    <property type="entry name" value="FHA_dom"/>
</dbReference>
<organism evidence="9 10">
    <name type="scientific">Labilithrix luteola</name>
    <dbReference type="NCBI Taxonomy" id="1391654"/>
    <lineage>
        <taxon>Bacteria</taxon>
        <taxon>Pseudomonadati</taxon>
        <taxon>Myxococcota</taxon>
        <taxon>Polyangia</taxon>
        <taxon>Polyangiales</taxon>
        <taxon>Labilitrichaceae</taxon>
        <taxon>Labilithrix</taxon>
    </lineage>
</organism>